<organism evidence="2 3">
    <name type="scientific">Schizophyllum amplum</name>
    <dbReference type="NCBI Taxonomy" id="97359"/>
    <lineage>
        <taxon>Eukaryota</taxon>
        <taxon>Fungi</taxon>
        <taxon>Dikarya</taxon>
        <taxon>Basidiomycota</taxon>
        <taxon>Agaricomycotina</taxon>
        <taxon>Agaricomycetes</taxon>
        <taxon>Agaricomycetidae</taxon>
        <taxon>Agaricales</taxon>
        <taxon>Schizophyllaceae</taxon>
        <taxon>Schizophyllum</taxon>
    </lineage>
</organism>
<proteinExistence type="predicted"/>
<gene>
    <name evidence="2" type="ORF">BD626DRAFT_184185</name>
</gene>
<feature type="region of interest" description="Disordered" evidence="1">
    <location>
        <begin position="83"/>
        <end position="123"/>
    </location>
</feature>
<feature type="compositionally biased region" description="Polar residues" evidence="1">
    <location>
        <begin position="106"/>
        <end position="115"/>
    </location>
</feature>
<accession>A0A550C190</accession>
<evidence type="ECO:0000313" key="3">
    <source>
        <dbReference type="Proteomes" id="UP000320762"/>
    </source>
</evidence>
<dbReference type="AlphaFoldDB" id="A0A550C190"/>
<evidence type="ECO:0000256" key="1">
    <source>
        <dbReference type="SAM" id="MobiDB-lite"/>
    </source>
</evidence>
<reference evidence="2 3" key="1">
    <citation type="journal article" date="2019" name="New Phytol.">
        <title>Comparative genomics reveals unique wood-decay strategies and fruiting body development in the Schizophyllaceae.</title>
        <authorList>
            <person name="Almasi E."/>
            <person name="Sahu N."/>
            <person name="Krizsan K."/>
            <person name="Balint B."/>
            <person name="Kovacs G.M."/>
            <person name="Kiss B."/>
            <person name="Cseklye J."/>
            <person name="Drula E."/>
            <person name="Henrissat B."/>
            <person name="Nagy I."/>
            <person name="Chovatia M."/>
            <person name="Adam C."/>
            <person name="LaButti K."/>
            <person name="Lipzen A."/>
            <person name="Riley R."/>
            <person name="Grigoriev I.V."/>
            <person name="Nagy L.G."/>
        </authorList>
    </citation>
    <scope>NUCLEOTIDE SEQUENCE [LARGE SCALE GENOMIC DNA]</scope>
    <source>
        <strain evidence="2 3">NL-1724</strain>
    </source>
</reference>
<evidence type="ECO:0000313" key="2">
    <source>
        <dbReference type="EMBL" id="TRM58553.1"/>
    </source>
</evidence>
<sequence>MQDADEGCVVDQREVVVPRPPGHIPFRAAGRCEGEGVAGYCSIDGSSGASSRIIDWASISRLRGAVLVAFCCSWEAATPSEPFDSMTRSGELSRTLKAAVPRRPLTPSNQASPTRSHAHQACRDQSSCRAAMRHAERGLSHRFAL</sequence>
<keyword evidence="3" id="KW-1185">Reference proteome</keyword>
<protein>
    <submittedName>
        <fullName evidence="2">Uncharacterized protein</fullName>
    </submittedName>
</protein>
<comment type="caution">
    <text evidence="2">The sequence shown here is derived from an EMBL/GenBank/DDBJ whole genome shotgun (WGS) entry which is preliminary data.</text>
</comment>
<dbReference type="Proteomes" id="UP000320762">
    <property type="component" value="Unassembled WGS sequence"/>
</dbReference>
<name>A0A550C190_9AGAR</name>
<dbReference type="EMBL" id="VDMD01000035">
    <property type="protein sequence ID" value="TRM58553.1"/>
    <property type="molecule type" value="Genomic_DNA"/>
</dbReference>